<organism evidence="2 3">
    <name type="scientific">Psychroflexus salis</name>
    <dbReference type="NCBI Taxonomy" id="1526574"/>
    <lineage>
        <taxon>Bacteria</taxon>
        <taxon>Pseudomonadati</taxon>
        <taxon>Bacteroidota</taxon>
        <taxon>Flavobacteriia</taxon>
        <taxon>Flavobacteriales</taxon>
        <taxon>Flavobacteriaceae</taxon>
        <taxon>Psychroflexus</taxon>
    </lineage>
</organism>
<accession>A0A916ZSR2</accession>
<reference evidence="2 3" key="1">
    <citation type="journal article" date="2014" name="Int. J. Syst. Evol. Microbiol.">
        <title>Complete genome sequence of Corynebacterium casei LMG S-19264T (=DSM 44701T), isolated from a smear-ripened cheese.</title>
        <authorList>
            <consortium name="US DOE Joint Genome Institute (JGI-PGF)"/>
            <person name="Walter F."/>
            <person name="Albersmeier A."/>
            <person name="Kalinowski J."/>
            <person name="Ruckert C."/>
        </authorList>
    </citation>
    <scope>NUCLEOTIDE SEQUENCE [LARGE SCALE GENOMIC DNA]</scope>
    <source>
        <strain evidence="2 3">CGMCC 1.12925</strain>
    </source>
</reference>
<feature type="coiled-coil region" evidence="1">
    <location>
        <begin position="16"/>
        <end position="73"/>
    </location>
</feature>
<dbReference type="EMBL" id="BMGL01000006">
    <property type="protein sequence ID" value="GGE12216.1"/>
    <property type="molecule type" value="Genomic_DNA"/>
</dbReference>
<evidence type="ECO:0000256" key="1">
    <source>
        <dbReference type="SAM" id="Coils"/>
    </source>
</evidence>
<sequence length="153" mass="17476">MHLKLNTKIEAKAACLEKVQAKMQICQRELNQIQQDLANETKSSAGDKYETGRAMLQIEREKLGKQLLELEQLQAFLNAISTEQKHRRIQLGSFLQTSQFNYFISVSLGEIHLGDFSFYAISKQTPIAQELLGKAKGKKINFRNTSFEIEQIV</sequence>
<name>A0A916ZSR2_9FLAO</name>
<protein>
    <recommendedName>
        <fullName evidence="4">3-oxoacyl-ACP synthase</fullName>
    </recommendedName>
</protein>
<evidence type="ECO:0000313" key="2">
    <source>
        <dbReference type="EMBL" id="GGE12216.1"/>
    </source>
</evidence>
<evidence type="ECO:0008006" key="4">
    <source>
        <dbReference type="Google" id="ProtNLM"/>
    </source>
</evidence>
<dbReference type="AlphaFoldDB" id="A0A916ZSR2"/>
<dbReference type="Proteomes" id="UP000599688">
    <property type="component" value="Unassembled WGS sequence"/>
</dbReference>
<comment type="caution">
    <text evidence="2">The sequence shown here is derived from an EMBL/GenBank/DDBJ whole genome shotgun (WGS) entry which is preliminary data.</text>
</comment>
<proteinExistence type="predicted"/>
<keyword evidence="3" id="KW-1185">Reference proteome</keyword>
<dbReference type="RefSeq" id="WP_229737195.1">
    <property type="nucleotide sequence ID" value="NZ_BMGL01000006.1"/>
</dbReference>
<evidence type="ECO:0000313" key="3">
    <source>
        <dbReference type="Proteomes" id="UP000599688"/>
    </source>
</evidence>
<keyword evidence="1" id="KW-0175">Coiled coil</keyword>
<gene>
    <name evidence="2" type="ORF">GCM10010831_12040</name>
</gene>